<dbReference type="GO" id="GO:0004315">
    <property type="term" value="F:3-oxoacyl-[acyl-carrier-protein] synthase activity"/>
    <property type="evidence" value="ECO:0007669"/>
    <property type="project" value="TreeGrafter"/>
</dbReference>
<dbReference type="InterPro" id="IPR016039">
    <property type="entry name" value="Thiolase-like"/>
</dbReference>
<evidence type="ECO:0000313" key="4">
    <source>
        <dbReference type="Proteomes" id="UP000632289"/>
    </source>
</evidence>
<dbReference type="EMBL" id="JACXYU010000018">
    <property type="protein sequence ID" value="MBD3934576.1"/>
    <property type="molecule type" value="Genomic_DNA"/>
</dbReference>
<accession>A0A927IFM5</accession>
<dbReference type="PANTHER" id="PTHR11712">
    <property type="entry name" value="POLYKETIDE SYNTHASE-RELATED"/>
    <property type="match status" value="1"/>
</dbReference>
<keyword evidence="1" id="KW-0808">Transferase</keyword>
<reference evidence="3" key="1">
    <citation type="submission" date="2020-09" db="EMBL/GenBank/DDBJ databases">
        <title>Secondary metabolite and genome analysis of marine Streptomyces chumphonensis KK1-2T.</title>
        <authorList>
            <person name="Phongsopitanun W."/>
            <person name="Kanchanasin P."/>
            <person name="Pittayakhajonwut P."/>
            <person name="Suwanborirux K."/>
            <person name="Tanasupawat S."/>
        </authorList>
    </citation>
    <scope>NUCLEOTIDE SEQUENCE</scope>
    <source>
        <strain evidence="3">KK1-2</strain>
    </source>
</reference>
<protein>
    <submittedName>
        <fullName evidence="3">Beta-ketoacyl synthase</fullName>
    </submittedName>
</protein>
<evidence type="ECO:0000256" key="1">
    <source>
        <dbReference type="ARBA" id="ARBA00022679"/>
    </source>
</evidence>
<gene>
    <name evidence="3" type="ORF">IF129_23800</name>
</gene>
<dbReference type="Proteomes" id="UP000632289">
    <property type="component" value="Unassembled WGS sequence"/>
</dbReference>
<name>A0A927IFM5_9ACTN</name>
<sequence>MSAPSVHVTGIGLALPGVTRAADLLRAAPGADAVSPAERIGRKGLRYKDRATQLALAAARDALREARLITEESETCALGASTAVVASSNLGNLDTVCRTAAEIAEQSVDGISPMGLPNASSNVVASSVAIRFALRGPNLMLCNGVTSGLDALRWGASLIASGRAARTVVIGVETRNEVTDALTGHAGPDVLDGAVAVVLERAVDARERGVVPLAELGAYTRGGSVAECVAALLPDDTGADVWFTPQGFDAELPVPATRGLARHDLSRNIGHASGALGVAQCAAAVGGFAGNDLGVALLTNGDDGSDAVAGLVLRAVRDAA</sequence>
<dbReference type="SUPFAM" id="SSF53901">
    <property type="entry name" value="Thiolase-like"/>
    <property type="match status" value="1"/>
</dbReference>
<dbReference type="Pfam" id="PF00109">
    <property type="entry name" value="ketoacyl-synt"/>
    <property type="match status" value="1"/>
</dbReference>
<dbReference type="GO" id="GO:0006633">
    <property type="term" value="P:fatty acid biosynthetic process"/>
    <property type="evidence" value="ECO:0007669"/>
    <property type="project" value="TreeGrafter"/>
</dbReference>
<dbReference type="RefSeq" id="WP_191211877.1">
    <property type="nucleotide sequence ID" value="NZ_BAABKL010000001.1"/>
</dbReference>
<proteinExistence type="predicted"/>
<keyword evidence="4" id="KW-1185">Reference proteome</keyword>
<organism evidence="3 4">
    <name type="scientific">Streptomyces chumphonensis</name>
    <dbReference type="NCBI Taxonomy" id="1214925"/>
    <lineage>
        <taxon>Bacteria</taxon>
        <taxon>Bacillati</taxon>
        <taxon>Actinomycetota</taxon>
        <taxon>Actinomycetes</taxon>
        <taxon>Kitasatosporales</taxon>
        <taxon>Streptomycetaceae</taxon>
        <taxon>Streptomyces</taxon>
    </lineage>
</organism>
<dbReference type="InterPro" id="IPR000794">
    <property type="entry name" value="Beta-ketoacyl_synthase"/>
</dbReference>
<dbReference type="InterPro" id="IPR014030">
    <property type="entry name" value="Ketoacyl_synth_N"/>
</dbReference>
<feature type="domain" description="Beta-ketoacyl synthase-like N-terminal" evidence="2">
    <location>
        <begin position="39"/>
        <end position="175"/>
    </location>
</feature>
<evidence type="ECO:0000259" key="2">
    <source>
        <dbReference type="Pfam" id="PF00109"/>
    </source>
</evidence>
<dbReference type="PANTHER" id="PTHR11712:SF336">
    <property type="entry name" value="3-OXOACYL-[ACYL-CARRIER-PROTEIN] SYNTHASE, MITOCHONDRIAL"/>
    <property type="match status" value="1"/>
</dbReference>
<dbReference type="AlphaFoldDB" id="A0A927IFM5"/>
<dbReference type="Gene3D" id="3.40.47.10">
    <property type="match status" value="1"/>
</dbReference>
<evidence type="ECO:0000313" key="3">
    <source>
        <dbReference type="EMBL" id="MBD3934576.1"/>
    </source>
</evidence>
<comment type="caution">
    <text evidence="3">The sequence shown here is derived from an EMBL/GenBank/DDBJ whole genome shotgun (WGS) entry which is preliminary data.</text>
</comment>